<gene>
    <name evidence="2" type="ORF">NCTC10616_01150</name>
</gene>
<name>A0A378VKS3_NEILA</name>
<protein>
    <submittedName>
        <fullName evidence="2">Uncharacterized protein</fullName>
    </submittedName>
</protein>
<reference evidence="2 3" key="1">
    <citation type="submission" date="2018-06" db="EMBL/GenBank/DDBJ databases">
        <authorList>
            <consortium name="Pathogen Informatics"/>
            <person name="Doyle S."/>
        </authorList>
    </citation>
    <scope>NUCLEOTIDE SEQUENCE [LARGE SCALE GENOMIC DNA]</scope>
    <source>
        <strain evidence="2 3">NCTC10616</strain>
    </source>
</reference>
<sequence>MLIHSFEFPLPNGLEVKEILALTCDWIAGSDHYVLSKSDFDGLLEKNEDIIEKGLEKVEFGYANTSDTAFSIGGIRFSKFDKNDTEWVTTVVSTKTSSQHLISIQLSCELSQASPRKLPKAKKPYIIKQILQRHSHGMDGHIPVSDQAIILKDGEEEIAAALIKDEAENILPIVYISFNPELDQHSINYKRIAKKLSGNAHVIVEPSRKFSVRLRELTDAKNVFNGTVGVYWPKNGRKSYFFTDAINSPEKLECSIQDDIIQALLNKRQTTQCSWLHLKECISKQRITQLRNNSENDKNVQEYITAFDAELKIKEEKLEEANKEISRLEAENRRLLAAHFSRSKGVLNSGDEQDLYDYEIRSFVLEALTYCLQKDTLENSRKYHVLRDLLSNNKLEKDEDSRIQKKDILKKIMNDYQRMDSRTLETLKNLGFEHFDEGKHHKFTFANDNRYAATISKTTSDHRAGKNFARDVSNLIF</sequence>
<dbReference type="AlphaFoldDB" id="A0A378VKS3"/>
<evidence type="ECO:0000313" key="3">
    <source>
        <dbReference type="Proteomes" id="UP000254193"/>
    </source>
</evidence>
<dbReference type="RefSeq" id="WP_115119357.1">
    <property type="nucleotide sequence ID" value="NZ_QQDC01000003.1"/>
</dbReference>
<dbReference type="Proteomes" id="UP000254193">
    <property type="component" value="Unassembled WGS sequence"/>
</dbReference>
<evidence type="ECO:0000256" key="1">
    <source>
        <dbReference type="SAM" id="Coils"/>
    </source>
</evidence>
<keyword evidence="3" id="KW-1185">Reference proteome</keyword>
<organism evidence="2 3">
    <name type="scientific">Neisseria lactamica</name>
    <dbReference type="NCBI Taxonomy" id="486"/>
    <lineage>
        <taxon>Bacteria</taxon>
        <taxon>Pseudomonadati</taxon>
        <taxon>Pseudomonadota</taxon>
        <taxon>Betaproteobacteria</taxon>
        <taxon>Neisseriales</taxon>
        <taxon>Neisseriaceae</taxon>
        <taxon>Neisseria</taxon>
    </lineage>
</organism>
<feature type="coiled-coil region" evidence="1">
    <location>
        <begin position="304"/>
        <end position="338"/>
    </location>
</feature>
<keyword evidence="1" id="KW-0175">Coiled coil</keyword>
<evidence type="ECO:0000313" key="2">
    <source>
        <dbReference type="EMBL" id="SUA17476.1"/>
    </source>
</evidence>
<accession>A0A378VKS3</accession>
<proteinExistence type="predicted"/>
<dbReference type="EMBL" id="UGRO01000002">
    <property type="protein sequence ID" value="SUA17476.1"/>
    <property type="molecule type" value="Genomic_DNA"/>
</dbReference>